<dbReference type="EMBL" id="CACRXK020000493">
    <property type="protein sequence ID" value="CAB3982370.1"/>
    <property type="molecule type" value="Genomic_DNA"/>
</dbReference>
<organism evidence="1 2">
    <name type="scientific">Paramuricea clavata</name>
    <name type="common">Red gorgonian</name>
    <name type="synonym">Violescent sea-whip</name>
    <dbReference type="NCBI Taxonomy" id="317549"/>
    <lineage>
        <taxon>Eukaryota</taxon>
        <taxon>Metazoa</taxon>
        <taxon>Cnidaria</taxon>
        <taxon>Anthozoa</taxon>
        <taxon>Octocorallia</taxon>
        <taxon>Malacalcyonacea</taxon>
        <taxon>Plexauridae</taxon>
        <taxon>Paramuricea</taxon>
    </lineage>
</organism>
<comment type="caution">
    <text evidence="1">The sequence shown here is derived from an EMBL/GenBank/DDBJ whole genome shotgun (WGS) entry which is preliminary data.</text>
</comment>
<dbReference type="Pfam" id="PF14737">
    <property type="entry name" value="DUF4470"/>
    <property type="match status" value="1"/>
</dbReference>
<dbReference type="Proteomes" id="UP001152795">
    <property type="component" value="Unassembled WGS sequence"/>
</dbReference>
<dbReference type="Gene3D" id="6.10.140.2220">
    <property type="match status" value="2"/>
</dbReference>
<dbReference type="PROSITE" id="PS01360">
    <property type="entry name" value="ZF_MYND_1"/>
    <property type="match status" value="2"/>
</dbReference>
<reference evidence="1" key="1">
    <citation type="submission" date="2020-04" db="EMBL/GenBank/DDBJ databases">
        <authorList>
            <person name="Alioto T."/>
            <person name="Alioto T."/>
            <person name="Gomez Garrido J."/>
        </authorList>
    </citation>
    <scope>NUCLEOTIDE SEQUENCE</scope>
    <source>
        <strain evidence="1">A484AB</strain>
    </source>
</reference>
<dbReference type="OrthoDB" id="10041188at2759"/>
<dbReference type="InterPro" id="IPR027974">
    <property type="entry name" value="DUF4470"/>
</dbReference>
<dbReference type="Pfam" id="PF01753">
    <property type="entry name" value="zf-MYND"/>
    <property type="match status" value="1"/>
</dbReference>
<protein>
    <submittedName>
        <fullName evidence="1">Uncharacterized protein</fullName>
    </submittedName>
</protein>
<accession>A0A7D9DFX4</accession>
<sequence length="596" mass="68876">MPRFSECWRCGKTGNSVTCRACDIAKYCSNACHRNDKFRHEAECHPVAIIKTCSSCRKSGSGLRACTGCYRVYYCDIKCQKSHRKAHKSDCSSTKDKIEGLVQKMFAYYAPHRQIVYPKHYYWGNYPAFDGVNLLENEGGDYSFDLKVLFLGVGDFRNVALSCALLPDTYGHVVMFTLNDRESCILARLVLFIYMLIKGEPGVEKMVTEVWYSILLSEPTYKYLLLCLRALIDCPCASDLTTKTAGLISINDAHLKELKTVWIRWHNLKVKGTTWIRRERQREFNLDAGSYHGRETYFNTIPQEHLKSARKWMEHGTFQRNQMPAFAENPTLTGYHKFKESRHYFYSIPSDVLPFVGWDYIEVKKFKHTNSLVAMYGAYIENILGMVMRKLSSKQVRFQILLCDCMVIEQYIDQESKYDRILTTNLIDYIILPDLLKLCSQKLNHGNPYATIVTETQNWTRDFCPEADVTGISDTFSECFKLGKTAMEDTKNPQQVGDGGTGVREYIDNSTELIDFIRALFHTYAIRKAVEDGYDPTESPKLPTVRVLGNEFQLKLRDGFRNENRIAPFKMAVNRRRVTMITGLERIIEWVPWQSE</sequence>
<name>A0A7D9DFX4_PARCT</name>
<dbReference type="SUPFAM" id="SSF144232">
    <property type="entry name" value="HIT/MYND zinc finger-like"/>
    <property type="match status" value="2"/>
</dbReference>
<evidence type="ECO:0000313" key="1">
    <source>
        <dbReference type="EMBL" id="CAB3982370.1"/>
    </source>
</evidence>
<evidence type="ECO:0000313" key="2">
    <source>
        <dbReference type="Proteomes" id="UP001152795"/>
    </source>
</evidence>
<proteinExistence type="predicted"/>
<dbReference type="PROSITE" id="PS50865">
    <property type="entry name" value="ZF_MYND_2"/>
    <property type="match status" value="2"/>
</dbReference>
<keyword evidence="2" id="KW-1185">Reference proteome</keyword>
<dbReference type="InterPro" id="IPR002893">
    <property type="entry name" value="Znf_MYND"/>
</dbReference>
<dbReference type="AlphaFoldDB" id="A0A7D9DFX4"/>
<gene>
    <name evidence="1" type="ORF">PACLA_8A079067</name>
</gene>